<reference evidence="2" key="1">
    <citation type="submission" date="2023-03" db="EMBL/GenBank/DDBJ databases">
        <title>Massive genome expansion in bonnet fungi (Mycena s.s.) driven by repeated elements and novel gene families across ecological guilds.</title>
        <authorList>
            <consortium name="Lawrence Berkeley National Laboratory"/>
            <person name="Harder C.B."/>
            <person name="Miyauchi S."/>
            <person name="Viragh M."/>
            <person name="Kuo A."/>
            <person name="Thoen E."/>
            <person name="Andreopoulos B."/>
            <person name="Lu D."/>
            <person name="Skrede I."/>
            <person name="Drula E."/>
            <person name="Henrissat B."/>
            <person name="Morin E."/>
            <person name="Kohler A."/>
            <person name="Barry K."/>
            <person name="LaButti K."/>
            <person name="Morin E."/>
            <person name="Salamov A."/>
            <person name="Lipzen A."/>
            <person name="Mereny Z."/>
            <person name="Hegedus B."/>
            <person name="Baldrian P."/>
            <person name="Stursova M."/>
            <person name="Weitz H."/>
            <person name="Taylor A."/>
            <person name="Grigoriev I.V."/>
            <person name="Nagy L.G."/>
            <person name="Martin F."/>
            <person name="Kauserud H."/>
        </authorList>
    </citation>
    <scope>NUCLEOTIDE SEQUENCE</scope>
    <source>
        <strain evidence="2">CBHHK002</strain>
    </source>
</reference>
<keyword evidence="3" id="KW-1185">Reference proteome</keyword>
<evidence type="ECO:0000313" key="3">
    <source>
        <dbReference type="Proteomes" id="UP001218218"/>
    </source>
</evidence>
<gene>
    <name evidence="2" type="ORF">DFH08DRAFT_843308</name>
</gene>
<dbReference type="Gene3D" id="1.20.1280.50">
    <property type="match status" value="1"/>
</dbReference>
<accession>A0AAD7AK04</accession>
<sequence>MAETLSTALLLAQSSAKGAKERAQELILECRANITRLESQIEDLKRLQAREYSIIAALQLITAPVRTLPSAVLGNIFIHTLDAGNHRDGWTDVSIKDVWVLTHVCSSWRHAALNTPELWVRLLPIFHDKRPGEALLSASKFFLERSAPLPFPVSLGSGYDASAGANLGPLMDTLFAVPHRWLSLTLPTKLLGTLAQIPAGALTALETLDLRGTSTAGGEPEVHSGVNAFRLAPRLHRVTLWHVKNAETFMPWSQLTTLALAEESPRVCLDIIVRCSNLVSATLRMSGWPESVSVSATDTVTLEHLQSLDIHISNTSSDEHFTPFLQRLNLPNLTSLKLYGEYHSGVITWSQPAFTMFQMRSPLIQYLQIDHCALTSEDLQAVIHHVQNMTQLEVYNCSNCIDDAFLAALRYSQFDPAPFTPKLEVLWLSSLRCDFEETSLKDLVESRWWTEEDLLAMPSPPAVARLKNVRYTSSRKFSRKFEKRMQVYRAEGLEFSTLVS</sequence>
<protein>
    <recommendedName>
        <fullName evidence="4">F-box domain-containing protein</fullName>
    </recommendedName>
</protein>
<name>A0AAD7AK04_9AGAR</name>
<evidence type="ECO:0000256" key="1">
    <source>
        <dbReference type="SAM" id="Coils"/>
    </source>
</evidence>
<evidence type="ECO:0000313" key="2">
    <source>
        <dbReference type="EMBL" id="KAJ7361166.1"/>
    </source>
</evidence>
<organism evidence="2 3">
    <name type="scientific">Mycena albidolilacea</name>
    <dbReference type="NCBI Taxonomy" id="1033008"/>
    <lineage>
        <taxon>Eukaryota</taxon>
        <taxon>Fungi</taxon>
        <taxon>Dikarya</taxon>
        <taxon>Basidiomycota</taxon>
        <taxon>Agaricomycotina</taxon>
        <taxon>Agaricomycetes</taxon>
        <taxon>Agaricomycetidae</taxon>
        <taxon>Agaricales</taxon>
        <taxon>Marasmiineae</taxon>
        <taxon>Mycenaceae</taxon>
        <taxon>Mycena</taxon>
    </lineage>
</organism>
<evidence type="ECO:0008006" key="4">
    <source>
        <dbReference type="Google" id="ProtNLM"/>
    </source>
</evidence>
<feature type="coiled-coil region" evidence="1">
    <location>
        <begin position="20"/>
        <end position="47"/>
    </location>
</feature>
<keyword evidence="1" id="KW-0175">Coiled coil</keyword>
<dbReference type="Gene3D" id="3.80.10.10">
    <property type="entry name" value="Ribonuclease Inhibitor"/>
    <property type="match status" value="1"/>
</dbReference>
<dbReference type="AlphaFoldDB" id="A0AAD7AK04"/>
<comment type="caution">
    <text evidence="2">The sequence shown here is derived from an EMBL/GenBank/DDBJ whole genome shotgun (WGS) entry which is preliminary data.</text>
</comment>
<proteinExistence type="predicted"/>
<dbReference type="SUPFAM" id="SSF52047">
    <property type="entry name" value="RNI-like"/>
    <property type="match status" value="1"/>
</dbReference>
<dbReference type="InterPro" id="IPR032675">
    <property type="entry name" value="LRR_dom_sf"/>
</dbReference>
<dbReference type="EMBL" id="JARIHO010000005">
    <property type="protein sequence ID" value="KAJ7361166.1"/>
    <property type="molecule type" value="Genomic_DNA"/>
</dbReference>
<dbReference type="Proteomes" id="UP001218218">
    <property type="component" value="Unassembled WGS sequence"/>
</dbReference>